<evidence type="ECO:0000313" key="3">
    <source>
        <dbReference type="EMBL" id="SNT18245.1"/>
    </source>
</evidence>
<dbReference type="PROSITE" id="PS50206">
    <property type="entry name" value="RHODANESE_3"/>
    <property type="match status" value="1"/>
</dbReference>
<dbReference type="CDD" id="cd00158">
    <property type="entry name" value="RHOD"/>
    <property type="match status" value="1"/>
</dbReference>
<sequence>MKKTLIAVMLAGAAWACAGPQQQPPVAVQQLTPAEFIQERMSRKTVLLDVRTPEEYATGHLDGAENSDFRGGAFAEEMKDWDKDKKYYLYCASGNRSGKAAEMMRQAGFKHIYNIGGYPALKEAGVPTEEGSIAP</sequence>
<dbReference type="EMBL" id="FZOQ01000029">
    <property type="protein sequence ID" value="SNT18245.1"/>
    <property type="molecule type" value="Genomic_DNA"/>
</dbReference>
<dbReference type="AlphaFoldDB" id="A0A239KJL4"/>
<dbReference type="InterPro" id="IPR036873">
    <property type="entry name" value="Rhodanese-like_dom_sf"/>
</dbReference>
<evidence type="ECO:0000313" key="4">
    <source>
        <dbReference type="Proteomes" id="UP000198432"/>
    </source>
</evidence>
<proteinExistence type="predicted"/>
<feature type="chain" id="PRO_5012263713" evidence="1">
    <location>
        <begin position="19"/>
        <end position="135"/>
    </location>
</feature>
<dbReference type="SUPFAM" id="SSF52821">
    <property type="entry name" value="Rhodanese/Cell cycle control phosphatase"/>
    <property type="match status" value="1"/>
</dbReference>
<dbReference type="RefSeq" id="WP_245842805.1">
    <property type="nucleotide sequence ID" value="NZ_FZOQ01000029.1"/>
</dbReference>
<evidence type="ECO:0000256" key="1">
    <source>
        <dbReference type="SAM" id="SignalP"/>
    </source>
</evidence>
<organism evidence="3 4">
    <name type="scientific">Pontibacter ummariensis</name>
    <dbReference type="NCBI Taxonomy" id="1610492"/>
    <lineage>
        <taxon>Bacteria</taxon>
        <taxon>Pseudomonadati</taxon>
        <taxon>Bacteroidota</taxon>
        <taxon>Cytophagia</taxon>
        <taxon>Cytophagales</taxon>
        <taxon>Hymenobacteraceae</taxon>
        <taxon>Pontibacter</taxon>
    </lineage>
</organism>
<dbReference type="Proteomes" id="UP000198432">
    <property type="component" value="Unassembled WGS sequence"/>
</dbReference>
<dbReference type="Pfam" id="PF00581">
    <property type="entry name" value="Rhodanese"/>
    <property type="match status" value="1"/>
</dbReference>
<gene>
    <name evidence="3" type="ORF">SAMN06296052_12935</name>
</gene>
<dbReference type="SMART" id="SM00450">
    <property type="entry name" value="RHOD"/>
    <property type="match status" value="1"/>
</dbReference>
<protein>
    <submittedName>
        <fullName evidence="3">Phage shock protein E</fullName>
    </submittedName>
</protein>
<dbReference type="InterPro" id="IPR001763">
    <property type="entry name" value="Rhodanese-like_dom"/>
</dbReference>
<keyword evidence="4" id="KW-1185">Reference proteome</keyword>
<keyword evidence="1" id="KW-0732">Signal</keyword>
<dbReference type="Gene3D" id="3.40.250.10">
    <property type="entry name" value="Rhodanese-like domain"/>
    <property type="match status" value="1"/>
</dbReference>
<feature type="signal peptide" evidence="1">
    <location>
        <begin position="1"/>
        <end position="18"/>
    </location>
</feature>
<dbReference type="PANTHER" id="PTHR45431">
    <property type="entry name" value="RHODANESE-LIKE DOMAIN-CONTAINING PROTEIN 15, CHLOROPLASTIC"/>
    <property type="match status" value="1"/>
</dbReference>
<dbReference type="PANTHER" id="PTHR45431:SF3">
    <property type="entry name" value="RHODANESE-LIKE DOMAIN-CONTAINING PROTEIN 15, CHLOROPLASTIC"/>
    <property type="match status" value="1"/>
</dbReference>
<evidence type="ECO:0000259" key="2">
    <source>
        <dbReference type="PROSITE" id="PS50206"/>
    </source>
</evidence>
<dbReference type="InterPro" id="IPR052367">
    <property type="entry name" value="Thiosulfate_ST/Rhodanese-like"/>
</dbReference>
<feature type="domain" description="Rhodanese" evidence="2">
    <location>
        <begin position="41"/>
        <end position="130"/>
    </location>
</feature>
<accession>A0A239KJL4</accession>
<name>A0A239KJL4_9BACT</name>
<reference evidence="4" key="1">
    <citation type="submission" date="2017-06" db="EMBL/GenBank/DDBJ databases">
        <authorList>
            <person name="Varghese N."/>
            <person name="Submissions S."/>
        </authorList>
    </citation>
    <scope>NUCLEOTIDE SEQUENCE [LARGE SCALE GENOMIC DNA]</scope>
    <source>
        <strain evidence="4">NKM1</strain>
    </source>
</reference>